<proteinExistence type="predicted"/>
<protein>
    <recommendedName>
        <fullName evidence="4">Orn/DAP/Arg decarboxylase 2 N-terminal domain-containing protein</fullName>
    </recommendedName>
</protein>
<name>A0A154L5W6_9PROT</name>
<evidence type="ECO:0000256" key="3">
    <source>
        <dbReference type="PIRSR" id="PIRSR600183-50"/>
    </source>
</evidence>
<dbReference type="EMBL" id="LPVY01000011">
    <property type="protein sequence ID" value="KZB64813.1"/>
    <property type="molecule type" value="Genomic_DNA"/>
</dbReference>
<dbReference type="PANTHER" id="PTHR43727:SF2">
    <property type="entry name" value="GROUP IV DECARBOXYLASE"/>
    <property type="match status" value="1"/>
</dbReference>
<dbReference type="Gene3D" id="2.40.37.10">
    <property type="entry name" value="Lyase, Ornithine Decarboxylase, Chain A, domain 1"/>
    <property type="match status" value="1"/>
</dbReference>
<dbReference type="GO" id="GO:0008836">
    <property type="term" value="F:diaminopimelate decarboxylase activity"/>
    <property type="evidence" value="ECO:0007669"/>
    <property type="project" value="TreeGrafter"/>
</dbReference>
<dbReference type="SUPFAM" id="SSF51419">
    <property type="entry name" value="PLP-binding barrel"/>
    <property type="match status" value="1"/>
</dbReference>
<dbReference type="InterPro" id="IPR022653">
    <property type="entry name" value="De-COase2_pyr-phos_BS"/>
</dbReference>
<dbReference type="InterPro" id="IPR029066">
    <property type="entry name" value="PLP-binding_barrel"/>
</dbReference>
<dbReference type="Pfam" id="PF02784">
    <property type="entry name" value="Orn_Arg_deC_N"/>
    <property type="match status" value="1"/>
</dbReference>
<evidence type="ECO:0000313" key="6">
    <source>
        <dbReference type="Proteomes" id="UP000076335"/>
    </source>
</evidence>
<dbReference type="GO" id="GO:0009089">
    <property type="term" value="P:lysine biosynthetic process via diaminopimelate"/>
    <property type="evidence" value="ECO:0007669"/>
    <property type="project" value="TreeGrafter"/>
</dbReference>
<dbReference type="OrthoDB" id="9802241at2"/>
<comment type="cofactor">
    <cofactor evidence="1 3">
        <name>pyridoxal 5'-phosphate</name>
        <dbReference type="ChEBI" id="CHEBI:597326"/>
    </cofactor>
</comment>
<dbReference type="InterPro" id="IPR022644">
    <property type="entry name" value="De-COase2_N"/>
</dbReference>
<dbReference type="InterPro" id="IPR000183">
    <property type="entry name" value="Orn/DAP/Arg_de-COase"/>
</dbReference>
<evidence type="ECO:0000256" key="1">
    <source>
        <dbReference type="ARBA" id="ARBA00001933"/>
    </source>
</evidence>
<dbReference type="PANTHER" id="PTHR43727">
    <property type="entry name" value="DIAMINOPIMELATE DECARBOXYLASE"/>
    <property type="match status" value="1"/>
</dbReference>
<dbReference type="PRINTS" id="PR01179">
    <property type="entry name" value="ODADCRBXLASE"/>
</dbReference>
<feature type="active site" description="Proton donor" evidence="3">
    <location>
        <position position="406"/>
    </location>
</feature>
<organism evidence="5 6">
    <name type="scientific">Thalassospira lucentensis</name>
    <dbReference type="NCBI Taxonomy" id="168935"/>
    <lineage>
        <taxon>Bacteria</taxon>
        <taxon>Pseudomonadati</taxon>
        <taxon>Pseudomonadota</taxon>
        <taxon>Alphaproteobacteria</taxon>
        <taxon>Rhodospirillales</taxon>
        <taxon>Thalassospiraceae</taxon>
        <taxon>Thalassospira</taxon>
    </lineage>
</organism>
<dbReference type="InterPro" id="IPR009006">
    <property type="entry name" value="Ala_racemase/Decarboxylase_C"/>
</dbReference>
<dbReference type="Gene3D" id="3.20.20.10">
    <property type="entry name" value="Alanine racemase"/>
    <property type="match status" value="1"/>
</dbReference>
<dbReference type="Proteomes" id="UP000076335">
    <property type="component" value="Unassembled WGS sequence"/>
</dbReference>
<accession>A0A154L5W6</accession>
<keyword evidence="2 3" id="KW-0663">Pyridoxal phosphate</keyword>
<feature type="domain" description="Orn/DAP/Arg decarboxylase 2 N-terminal" evidence="4">
    <location>
        <begin position="75"/>
        <end position="258"/>
    </location>
</feature>
<comment type="caution">
    <text evidence="5">The sequence shown here is derived from an EMBL/GenBank/DDBJ whole genome shotgun (WGS) entry which is preliminary data.</text>
</comment>
<dbReference type="PROSITE" id="PS00879">
    <property type="entry name" value="ODR_DC_2_2"/>
    <property type="match status" value="1"/>
</dbReference>
<feature type="modified residue" description="N6-(pyridoxal phosphate)lysine" evidence="3">
    <location>
        <position position="83"/>
    </location>
</feature>
<evidence type="ECO:0000313" key="5">
    <source>
        <dbReference type="EMBL" id="KZB64813.1"/>
    </source>
</evidence>
<dbReference type="CDD" id="cd06842">
    <property type="entry name" value="PLPDE_III_Y4yA_like"/>
    <property type="match status" value="1"/>
</dbReference>
<evidence type="ECO:0000256" key="2">
    <source>
        <dbReference type="ARBA" id="ARBA00022898"/>
    </source>
</evidence>
<dbReference type="RefSeq" id="WP_062951522.1">
    <property type="nucleotide sequence ID" value="NZ_LPVY01000011.1"/>
</dbReference>
<sequence>MNFLSRDHIEQSGLQPVLSLPPILDPMIGGLLSGQGRRLPDLIGRFGSPLNIVFPHILGQNLARMSDVFNRHAVTPKIFYAAKVNKSHSLVSAAIDLGLGVDVSSRYELHDALSCGCTGEMICASGPAKPRVFHQELIDANALISVDSVEELADLAELALSRERQKRIRILLRYRPINAHTSRFGIAPEYMQSALRSVVQHSECFAFEGFHFHLGGYAPENRVQAFCEISEWVRFAAELDLAVSMIDIGGGLPVRYVEPDVYAAFLASQDSDHYRNGVVPQSFYPYGGAIDAAEWIDRFLLSPGPGDMTIAQYLRANGITLGLEPGRSLVDQTAISVFRITRVKDLANGTAVLFVEGSSFSACETWFASEFLVDPILISSRVPNRRGSDVASEDGGVRAYVAGHSCLDEDIISNRLISFPSKPQNGDLLVYGNTAGYQMDLLENEFHRVPMPRRISISTDLATVQPDDHKGASR</sequence>
<gene>
    <name evidence="5" type="ORF">AUP42_18345</name>
</gene>
<dbReference type="AlphaFoldDB" id="A0A154L5W6"/>
<evidence type="ECO:0000259" key="4">
    <source>
        <dbReference type="Pfam" id="PF02784"/>
    </source>
</evidence>
<dbReference type="PROSITE" id="PS00878">
    <property type="entry name" value="ODR_DC_2_1"/>
    <property type="match status" value="1"/>
</dbReference>
<dbReference type="InterPro" id="IPR042152">
    <property type="entry name" value="Y4yA-like"/>
</dbReference>
<dbReference type="InterPro" id="IPR022657">
    <property type="entry name" value="De-COase2_CS"/>
</dbReference>
<reference evidence="5 6" key="1">
    <citation type="submission" date="2015-12" db="EMBL/GenBank/DDBJ databases">
        <title>Genome sequence of Thalassospira lucentensis MCCC 1A02072.</title>
        <authorList>
            <person name="Lu L."/>
            <person name="Lai Q."/>
            <person name="Shao Z."/>
            <person name="Qian P."/>
        </authorList>
    </citation>
    <scope>NUCLEOTIDE SEQUENCE [LARGE SCALE GENOMIC DNA]</scope>
    <source>
        <strain evidence="5 6">MCCC 1A02072</strain>
    </source>
</reference>
<dbReference type="SUPFAM" id="SSF50621">
    <property type="entry name" value="Alanine racemase C-terminal domain-like"/>
    <property type="match status" value="1"/>
</dbReference>